<accession>A0A6J6DGB8</accession>
<dbReference type="Pfam" id="PF03099">
    <property type="entry name" value="BPL_LplA_LipB"/>
    <property type="match status" value="1"/>
</dbReference>
<dbReference type="SUPFAM" id="SSF55681">
    <property type="entry name" value="Class II aaRS and biotin synthetases"/>
    <property type="match status" value="1"/>
</dbReference>
<sequence length="283" mass="29964">MNDVPEFAASAALASVWRWMPHTGSTNEDLSVLARASDSADAPDFTVFATDDQRAGRGRLGRDWVNHAGGSLAASVLIRPRTPSGRALSPTSWGWYPLLAGLAMTRALAGLLPRAQDARLKWPNDVLIETPDGTRKVCGILCELVTDASGEVVVVVGSGINLTLTRDELPVETATSLHLVGASATDVDTVLSSYLAELRRVTRVFEAAEGDAVASGLRDDVIHECDTLGRRVRVDLPDGSELMGTAESLDSEGQLVVALDSPANRAGERISVSSGDVTHVRVV</sequence>
<name>A0A6J6DGB8_9ZZZZ</name>
<evidence type="ECO:0000313" key="3">
    <source>
        <dbReference type="EMBL" id="CAB4561739.1"/>
    </source>
</evidence>
<dbReference type="InterPro" id="IPR045864">
    <property type="entry name" value="aa-tRNA-synth_II/BPL/LPL"/>
</dbReference>
<organism evidence="3">
    <name type="scientific">freshwater metagenome</name>
    <dbReference type="NCBI Taxonomy" id="449393"/>
    <lineage>
        <taxon>unclassified sequences</taxon>
        <taxon>metagenomes</taxon>
        <taxon>ecological metagenomes</taxon>
    </lineage>
</organism>
<dbReference type="PANTHER" id="PTHR12835">
    <property type="entry name" value="BIOTIN PROTEIN LIGASE"/>
    <property type="match status" value="1"/>
</dbReference>
<dbReference type="EMBL" id="CAEZTD010000051">
    <property type="protein sequence ID" value="CAB4561739.1"/>
    <property type="molecule type" value="Genomic_DNA"/>
</dbReference>
<protein>
    <submittedName>
        <fullName evidence="3">Unannotated protein</fullName>
    </submittedName>
</protein>
<keyword evidence="1" id="KW-0436">Ligase</keyword>
<evidence type="ECO:0000259" key="2">
    <source>
        <dbReference type="PROSITE" id="PS51733"/>
    </source>
</evidence>
<dbReference type="PANTHER" id="PTHR12835:SF5">
    <property type="entry name" value="BIOTIN--PROTEIN LIGASE"/>
    <property type="match status" value="1"/>
</dbReference>
<dbReference type="AlphaFoldDB" id="A0A6J6DGB8"/>
<dbReference type="InterPro" id="IPR003142">
    <property type="entry name" value="BPL_C"/>
</dbReference>
<feature type="domain" description="BPL/LPL catalytic" evidence="2">
    <location>
        <begin position="2"/>
        <end position="206"/>
    </location>
</feature>
<dbReference type="Gene3D" id="3.30.930.10">
    <property type="entry name" value="Bira Bifunctional Protein, Domain 2"/>
    <property type="match status" value="1"/>
</dbReference>
<dbReference type="Gene3D" id="2.30.30.100">
    <property type="match status" value="1"/>
</dbReference>
<dbReference type="CDD" id="cd16442">
    <property type="entry name" value="BPL"/>
    <property type="match status" value="1"/>
</dbReference>
<evidence type="ECO:0000256" key="1">
    <source>
        <dbReference type="ARBA" id="ARBA00022598"/>
    </source>
</evidence>
<dbReference type="Pfam" id="PF02237">
    <property type="entry name" value="BPL_C"/>
    <property type="match status" value="1"/>
</dbReference>
<dbReference type="NCBIfam" id="TIGR00121">
    <property type="entry name" value="birA_ligase"/>
    <property type="match status" value="1"/>
</dbReference>
<reference evidence="3" key="1">
    <citation type="submission" date="2020-05" db="EMBL/GenBank/DDBJ databases">
        <authorList>
            <person name="Chiriac C."/>
            <person name="Salcher M."/>
            <person name="Ghai R."/>
            <person name="Kavagutti S V."/>
        </authorList>
    </citation>
    <scope>NUCLEOTIDE SEQUENCE</scope>
</reference>
<dbReference type="GO" id="GO:0004077">
    <property type="term" value="F:biotin--[biotin carboxyl-carrier protein] ligase activity"/>
    <property type="evidence" value="ECO:0007669"/>
    <property type="project" value="InterPro"/>
</dbReference>
<dbReference type="PROSITE" id="PS51733">
    <property type="entry name" value="BPL_LPL_CATALYTIC"/>
    <property type="match status" value="1"/>
</dbReference>
<gene>
    <name evidence="3" type="ORF">UFOPK1591_00775</name>
</gene>
<dbReference type="GO" id="GO:0005737">
    <property type="term" value="C:cytoplasm"/>
    <property type="evidence" value="ECO:0007669"/>
    <property type="project" value="TreeGrafter"/>
</dbReference>
<dbReference type="InterPro" id="IPR004143">
    <property type="entry name" value="BPL_LPL_catalytic"/>
</dbReference>
<proteinExistence type="predicted"/>
<dbReference type="InterPro" id="IPR004408">
    <property type="entry name" value="Biotin_CoA_COase_ligase"/>
</dbReference>